<evidence type="ECO:0000313" key="4">
    <source>
        <dbReference type="EMBL" id="AZQ40119.1"/>
    </source>
</evidence>
<dbReference type="RefSeq" id="WP_126387459.1">
    <property type="nucleotide sequence ID" value="NZ_CP034539.1"/>
</dbReference>
<feature type="region of interest" description="Disordered" evidence="1">
    <location>
        <begin position="124"/>
        <end position="144"/>
    </location>
</feature>
<accession>A0A3Q9ENL4</accession>
<reference evidence="3 5" key="1">
    <citation type="journal article" date="2019" name="Int. J. Syst. Evol. Microbiol.">
        <title>Streptomyces cyaneochromogenes sp. nov., a blue pigment-producing actinomycete from manganese-contaminated soil.</title>
        <authorList>
            <person name="Tang X."/>
            <person name="Zhao J."/>
            <person name="Li K."/>
            <person name="Chen Z."/>
            <person name="Sun Y."/>
            <person name="Gao J."/>
        </authorList>
    </citation>
    <scope>NUCLEOTIDE SEQUENCE [LARGE SCALE GENOMIC DNA]</scope>
    <source>
        <strain evidence="3 5">MK-45</strain>
    </source>
</reference>
<gene>
    <name evidence="3" type="ORF">EJ357_00195</name>
    <name evidence="4" type="ORF">EJ357_47735</name>
</gene>
<feature type="transmembrane region" description="Helical" evidence="2">
    <location>
        <begin position="98"/>
        <end position="119"/>
    </location>
</feature>
<proteinExistence type="predicted"/>
<sequence>MASKTDSDLARVLYRYYMTLQARLAGDEKDLDRRFDKIISDIDRQNRRTALSRISSGRCIACVSTALRSARTTTLGQAGAGGAVAALAAKLTQYAQGLASLALTAVTGAVAAVAVAAIIDARKPKRRPGQSRRRTEEATSTPHP</sequence>
<dbReference type="Proteomes" id="UP000280298">
    <property type="component" value="Chromosome"/>
</dbReference>
<keyword evidence="5" id="KW-1185">Reference proteome</keyword>
<dbReference type="EMBL" id="CP034539">
    <property type="protein sequence ID" value="AZQ32104.1"/>
    <property type="molecule type" value="Genomic_DNA"/>
</dbReference>
<dbReference type="AlphaFoldDB" id="A0A3Q9ENL4"/>
<organism evidence="3 5">
    <name type="scientific">Streptomyces cyaneochromogenes</name>
    <dbReference type="NCBI Taxonomy" id="2496836"/>
    <lineage>
        <taxon>Bacteria</taxon>
        <taxon>Bacillati</taxon>
        <taxon>Actinomycetota</taxon>
        <taxon>Actinomycetes</taxon>
        <taxon>Kitasatosporales</taxon>
        <taxon>Streptomycetaceae</taxon>
        <taxon>Streptomyces</taxon>
    </lineage>
</organism>
<keyword evidence="2" id="KW-1133">Transmembrane helix</keyword>
<protein>
    <submittedName>
        <fullName evidence="3">Uncharacterized protein</fullName>
    </submittedName>
</protein>
<dbReference type="EMBL" id="CP034539">
    <property type="protein sequence ID" value="AZQ40119.1"/>
    <property type="molecule type" value="Genomic_DNA"/>
</dbReference>
<evidence type="ECO:0000256" key="1">
    <source>
        <dbReference type="SAM" id="MobiDB-lite"/>
    </source>
</evidence>
<keyword evidence="2" id="KW-0812">Transmembrane</keyword>
<evidence type="ECO:0000313" key="3">
    <source>
        <dbReference type="EMBL" id="AZQ32104.1"/>
    </source>
</evidence>
<dbReference type="KEGG" id="scya:EJ357_00195"/>
<name>A0A3Q9ENL4_9ACTN</name>
<dbReference type="KEGG" id="scya:EJ357_47735"/>
<evidence type="ECO:0000256" key="2">
    <source>
        <dbReference type="SAM" id="Phobius"/>
    </source>
</evidence>
<keyword evidence="2" id="KW-0472">Membrane</keyword>
<evidence type="ECO:0000313" key="5">
    <source>
        <dbReference type="Proteomes" id="UP000280298"/>
    </source>
</evidence>